<keyword evidence="1" id="KW-1133">Transmembrane helix</keyword>
<evidence type="ECO:0000313" key="3">
    <source>
        <dbReference type="Proteomes" id="UP001235712"/>
    </source>
</evidence>
<keyword evidence="1" id="KW-0812">Transmembrane</keyword>
<dbReference type="Proteomes" id="UP001235712">
    <property type="component" value="Unassembled WGS sequence"/>
</dbReference>
<sequence>MTETLAAQEVTVQTKAPRRPPSRYGRKPWALVLLDVLAGAWTTTAGPWIDDAGVLAVITLGGHHEVVTALAAVSFVILTALSVTTRGFARASGPELVLLATAGLLTLVALAGLLSVVLLVVLGGTSVGLALKLLRR</sequence>
<comment type="caution">
    <text evidence="2">The sequence shown here is derived from an EMBL/GenBank/DDBJ whole genome shotgun (WGS) entry which is preliminary data.</text>
</comment>
<dbReference type="EMBL" id="JAUSQZ010000001">
    <property type="protein sequence ID" value="MDP9825784.1"/>
    <property type="molecule type" value="Genomic_DNA"/>
</dbReference>
<gene>
    <name evidence="2" type="ORF">J2S57_001533</name>
</gene>
<protein>
    <submittedName>
        <fullName evidence="2">Uncharacterized protein</fullName>
    </submittedName>
</protein>
<feature type="transmembrane region" description="Helical" evidence="1">
    <location>
        <begin position="96"/>
        <end position="122"/>
    </location>
</feature>
<evidence type="ECO:0000313" key="2">
    <source>
        <dbReference type="EMBL" id="MDP9825784.1"/>
    </source>
</evidence>
<accession>A0ABT9NZC2</accession>
<keyword evidence="1" id="KW-0472">Membrane</keyword>
<feature type="transmembrane region" description="Helical" evidence="1">
    <location>
        <begin position="69"/>
        <end position="89"/>
    </location>
</feature>
<reference evidence="2 3" key="1">
    <citation type="submission" date="2023-07" db="EMBL/GenBank/DDBJ databases">
        <title>Sequencing the genomes of 1000 actinobacteria strains.</title>
        <authorList>
            <person name="Klenk H.-P."/>
        </authorList>
    </citation>
    <scope>NUCLEOTIDE SEQUENCE [LARGE SCALE GENOMIC DNA]</scope>
    <source>
        <strain evidence="2 3">DSM 44388</strain>
    </source>
</reference>
<organism evidence="2 3">
    <name type="scientific">Kineosporia succinea</name>
    <dbReference type="NCBI Taxonomy" id="84632"/>
    <lineage>
        <taxon>Bacteria</taxon>
        <taxon>Bacillati</taxon>
        <taxon>Actinomycetota</taxon>
        <taxon>Actinomycetes</taxon>
        <taxon>Kineosporiales</taxon>
        <taxon>Kineosporiaceae</taxon>
        <taxon>Kineosporia</taxon>
    </lineage>
</organism>
<keyword evidence="3" id="KW-1185">Reference proteome</keyword>
<proteinExistence type="predicted"/>
<name>A0ABT9NZC2_9ACTN</name>
<evidence type="ECO:0000256" key="1">
    <source>
        <dbReference type="SAM" id="Phobius"/>
    </source>
</evidence>
<dbReference type="RefSeq" id="WP_307239918.1">
    <property type="nucleotide sequence ID" value="NZ_JAUSQZ010000001.1"/>
</dbReference>